<evidence type="ECO:0000313" key="2">
    <source>
        <dbReference type="Proteomes" id="UP000231419"/>
    </source>
</evidence>
<keyword evidence="2" id="KW-1185">Reference proteome</keyword>
<proteinExistence type="predicted"/>
<protein>
    <submittedName>
        <fullName evidence="1">Uncharacterized protein</fullName>
    </submittedName>
</protein>
<reference evidence="2" key="1">
    <citation type="submission" date="2017-08" db="EMBL/GenBank/DDBJ databases">
        <authorList>
            <person name="de Groot N.N."/>
        </authorList>
    </citation>
    <scope>NUCLEOTIDE SEQUENCE [LARGE SCALE GENOMIC DNA]</scope>
</reference>
<evidence type="ECO:0000313" key="1">
    <source>
        <dbReference type="EMBL" id="ASZ75041.1"/>
    </source>
</evidence>
<organism evidence="1 2">
    <name type="scientific">Rhodococcus phage Trina</name>
    <dbReference type="NCBI Taxonomy" id="2027905"/>
    <lineage>
        <taxon>Viruses</taxon>
        <taxon>Duplodnaviria</taxon>
        <taxon>Heunggongvirae</taxon>
        <taxon>Uroviricota</taxon>
        <taxon>Caudoviricetes</taxon>
        <taxon>Trinavirus</taxon>
        <taxon>Trinavirus trina</taxon>
    </lineage>
</organism>
<accession>A0A2D0ZN77</accession>
<name>A0A2D0ZN77_9CAUD</name>
<dbReference type="EMBL" id="MF668286">
    <property type="protein sequence ID" value="ASZ75041.1"/>
    <property type="molecule type" value="Genomic_DNA"/>
</dbReference>
<sequence length="69" mass="7720">MSKQWSPAALPGCYISADGKYTAELRKAGFSADFNCRMARHYVIRLRYQSTIIGTALTLSDAAREYLRG</sequence>
<gene>
    <name evidence="1" type="ORF">SEA_TRINA_263</name>
</gene>
<dbReference type="Proteomes" id="UP000231419">
    <property type="component" value="Segment"/>
</dbReference>